<comment type="caution">
    <text evidence="5">The sequence shown here is derived from an EMBL/GenBank/DDBJ whole genome shotgun (WGS) entry which is preliminary data.</text>
</comment>
<proteinExistence type="inferred from homology"/>
<dbReference type="Pfam" id="PF03018">
    <property type="entry name" value="Dirigent"/>
    <property type="match status" value="1"/>
</dbReference>
<comment type="subunit">
    <text evidence="2 4">Homodimer.</text>
</comment>
<feature type="signal peptide" evidence="4">
    <location>
        <begin position="1"/>
        <end position="28"/>
    </location>
</feature>
<evidence type="ECO:0000313" key="5">
    <source>
        <dbReference type="EMBL" id="PON68688.1"/>
    </source>
</evidence>
<organism evidence="5 6">
    <name type="scientific">Parasponia andersonii</name>
    <name type="common">Sponia andersonii</name>
    <dbReference type="NCBI Taxonomy" id="3476"/>
    <lineage>
        <taxon>Eukaryota</taxon>
        <taxon>Viridiplantae</taxon>
        <taxon>Streptophyta</taxon>
        <taxon>Embryophyta</taxon>
        <taxon>Tracheophyta</taxon>
        <taxon>Spermatophyta</taxon>
        <taxon>Magnoliopsida</taxon>
        <taxon>eudicotyledons</taxon>
        <taxon>Gunneridae</taxon>
        <taxon>Pentapetalae</taxon>
        <taxon>rosids</taxon>
        <taxon>fabids</taxon>
        <taxon>Rosales</taxon>
        <taxon>Cannabaceae</taxon>
        <taxon>Parasponia</taxon>
    </lineage>
</organism>
<reference evidence="6" key="1">
    <citation type="submission" date="2016-06" db="EMBL/GenBank/DDBJ databases">
        <title>Parallel loss of symbiosis genes in relatives of nitrogen-fixing non-legume Parasponia.</title>
        <authorList>
            <person name="Van Velzen R."/>
            <person name="Holmer R."/>
            <person name="Bu F."/>
            <person name="Rutten L."/>
            <person name="Van Zeijl A."/>
            <person name="Liu W."/>
            <person name="Santuari L."/>
            <person name="Cao Q."/>
            <person name="Sharma T."/>
            <person name="Shen D."/>
            <person name="Roswanjaya Y."/>
            <person name="Wardhani T."/>
            <person name="Kalhor M.S."/>
            <person name="Jansen J."/>
            <person name="Van den Hoogen J."/>
            <person name="Gungor B."/>
            <person name="Hartog M."/>
            <person name="Hontelez J."/>
            <person name="Verver J."/>
            <person name="Yang W.-C."/>
            <person name="Schijlen E."/>
            <person name="Repin R."/>
            <person name="Schilthuizen M."/>
            <person name="Schranz E."/>
            <person name="Heidstra R."/>
            <person name="Miyata K."/>
            <person name="Fedorova E."/>
            <person name="Kohlen W."/>
            <person name="Bisseling T."/>
            <person name="Smit S."/>
            <person name="Geurts R."/>
        </authorList>
    </citation>
    <scope>NUCLEOTIDE SEQUENCE [LARGE SCALE GENOMIC DNA]</scope>
    <source>
        <strain evidence="6">cv. WU1-14</strain>
    </source>
</reference>
<evidence type="ECO:0000256" key="2">
    <source>
        <dbReference type="ARBA" id="ARBA00011738"/>
    </source>
</evidence>
<dbReference type="InterPro" id="IPR044859">
    <property type="entry name" value="Allene_oxi_cyc_Dirigent"/>
</dbReference>
<dbReference type="EMBL" id="JXTB01000060">
    <property type="protein sequence ID" value="PON68688.1"/>
    <property type="molecule type" value="Genomic_DNA"/>
</dbReference>
<evidence type="ECO:0000256" key="4">
    <source>
        <dbReference type="RuleBase" id="RU363099"/>
    </source>
</evidence>
<dbReference type="GO" id="GO:0009699">
    <property type="term" value="P:phenylpropanoid biosynthetic process"/>
    <property type="evidence" value="ECO:0007669"/>
    <property type="project" value="UniProtKB-ARBA"/>
</dbReference>
<keyword evidence="6" id="KW-1185">Reference proteome</keyword>
<sequence length="178" mass="19342">MAQNSVPKLSTSSLVLVLALAIIFLAQAKELTETQMSLYLQDIAAGPNATLTPIAGIAGKLWTFTQFGTVYVTDDPITETPDPNSALIGRLQGIYVASGLQGRNTYASVSIVFTSKEYNGSTLELQGNSQQFEQVREISVVSGTGKFRFARGYATFETYFLDQPNAYSILRCNVTVLH</sequence>
<dbReference type="Proteomes" id="UP000237105">
    <property type="component" value="Unassembled WGS sequence"/>
</dbReference>
<dbReference type="GO" id="GO:0048046">
    <property type="term" value="C:apoplast"/>
    <property type="evidence" value="ECO:0007669"/>
    <property type="project" value="UniProtKB-SubCell"/>
</dbReference>
<keyword evidence="4" id="KW-0732">Signal</keyword>
<gene>
    <name evidence="5" type="ORF">PanWU01x14_092950</name>
</gene>
<comment type="subcellular location">
    <subcellularLocation>
        <location evidence="4">Secreted</location>
        <location evidence="4">Extracellular space</location>
        <location evidence="4">Apoplast</location>
    </subcellularLocation>
</comment>
<feature type="chain" id="PRO_5015020767" description="Dirigent protein" evidence="4">
    <location>
        <begin position="29"/>
        <end position="178"/>
    </location>
</feature>
<keyword evidence="4" id="KW-0052">Apoplast</keyword>
<accession>A0A2P5D640</accession>
<name>A0A2P5D640_PARAD</name>
<dbReference type="Gene3D" id="2.40.480.10">
    <property type="entry name" value="Allene oxide cyclase-like"/>
    <property type="match status" value="1"/>
</dbReference>
<dbReference type="PANTHER" id="PTHR21495">
    <property type="entry name" value="NUCLEOPORIN-RELATED"/>
    <property type="match status" value="1"/>
</dbReference>
<dbReference type="AlphaFoldDB" id="A0A2P5D640"/>
<dbReference type="InterPro" id="IPR004265">
    <property type="entry name" value="Dirigent"/>
</dbReference>
<comment type="similarity">
    <text evidence="1 4">Belongs to the plant dirigent protein family.</text>
</comment>
<protein>
    <recommendedName>
        <fullName evidence="4">Dirigent protein</fullName>
    </recommendedName>
</protein>
<comment type="function">
    <text evidence="4">Dirigent proteins impart stereoselectivity on the phenoxy radical-coupling reaction, yielding optically active lignans from two molecules of coniferyl alcohol in the biosynthesis of lignans, flavonolignans, and alkaloids and thus plays a central role in plant secondary metabolism.</text>
</comment>
<dbReference type="OrthoDB" id="1925209at2759"/>
<keyword evidence="3 4" id="KW-0964">Secreted</keyword>
<dbReference type="STRING" id="3476.A0A2P5D640"/>
<evidence type="ECO:0000256" key="3">
    <source>
        <dbReference type="ARBA" id="ARBA00022525"/>
    </source>
</evidence>
<evidence type="ECO:0000313" key="6">
    <source>
        <dbReference type="Proteomes" id="UP000237105"/>
    </source>
</evidence>
<evidence type="ECO:0000256" key="1">
    <source>
        <dbReference type="ARBA" id="ARBA00010746"/>
    </source>
</evidence>